<evidence type="ECO:0000256" key="2">
    <source>
        <dbReference type="SAM" id="MobiDB-lite"/>
    </source>
</evidence>
<protein>
    <recommendedName>
        <fullName evidence="4">Polysaccharide export protein N-terminal domain-containing protein</fullName>
    </recommendedName>
</protein>
<evidence type="ECO:0000256" key="1">
    <source>
        <dbReference type="ARBA" id="ARBA00022729"/>
    </source>
</evidence>
<dbReference type="EMBL" id="WTPX01000013">
    <property type="protein sequence ID" value="NNJ24653.1"/>
    <property type="molecule type" value="Genomic_DNA"/>
</dbReference>
<dbReference type="RefSeq" id="WP_171183853.1">
    <property type="nucleotide sequence ID" value="NZ_WTPX01000013.1"/>
</dbReference>
<dbReference type="Gene3D" id="3.30.1950.10">
    <property type="entry name" value="wza like domain"/>
    <property type="match status" value="1"/>
</dbReference>
<feature type="signal peptide" evidence="3">
    <location>
        <begin position="1"/>
        <end position="32"/>
    </location>
</feature>
<dbReference type="Proteomes" id="UP000609651">
    <property type="component" value="Unassembled WGS sequence"/>
</dbReference>
<feature type="chain" id="PRO_5045224919" description="Polysaccharide export protein N-terminal domain-containing protein" evidence="3">
    <location>
        <begin position="33"/>
        <end position="633"/>
    </location>
</feature>
<keyword evidence="1 3" id="KW-0732">Signal</keyword>
<feature type="region of interest" description="Disordered" evidence="2">
    <location>
        <begin position="245"/>
        <end position="276"/>
    </location>
</feature>
<dbReference type="PANTHER" id="PTHR33619:SF3">
    <property type="entry name" value="POLYSACCHARIDE EXPORT PROTEIN GFCE-RELATED"/>
    <property type="match status" value="1"/>
</dbReference>
<proteinExistence type="predicted"/>
<keyword evidence="6" id="KW-1185">Reference proteome</keyword>
<feature type="region of interest" description="Disordered" evidence="2">
    <location>
        <begin position="293"/>
        <end position="316"/>
    </location>
</feature>
<accession>A0ABX1VBC9</accession>
<evidence type="ECO:0000313" key="6">
    <source>
        <dbReference type="Proteomes" id="UP000609651"/>
    </source>
</evidence>
<reference evidence="5 6" key="1">
    <citation type="journal article" date="2020" name="Syst. Appl. Microbiol.">
        <title>Alienimonas chondri sp. nov., a novel planctomycete isolated from the biofilm of the red alga Chondrus crispus.</title>
        <authorList>
            <person name="Vitorino I."/>
            <person name="Albuquerque L."/>
            <person name="Wiegand S."/>
            <person name="Kallscheuer N."/>
            <person name="da Costa M.S."/>
            <person name="Lobo-da-Cunha A."/>
            <person name="Jogler C."/>
            <person name="Lage O.M."/>
        </authorList>
    </citation>
    <scope>NUCLEOTIDE SEQUENCE [LARGE SCALE GENOMIC DNA]</scope>
    <source>
        <strain evidence="5 6">LzC2</strain>
    </source>
</reference>
<sequence>MVPLSRPRPPARLRAAANLVLLAVISAAPGCAAFRSLEGVPADSLSAAFRDPVRSGRETIDLSLLGRTPPPQHRVDSGDVLGVYIEGVLGGPEQAPPIYNPAFAVERPGVGFPIAVREDGTLALPTAGAVSVRGLTLPQVEAKLREEFTVRNPILKAGQDRVLVSLQRPRTHSVLVIRQESGNQQGNIGAAATVNFELDKRGTGRIVELPAYQNDVLHALAATGGLPGLDAQNVIYVIRRPRNQATPVSHGPVEGSLDGADRDGAGGATSRDLEEASHGADYRYGAAFAPRRLEESGMSPTVRGQSPPAGPWRAEAPHGLSTADVRSVEMRPAGYAQRTVYSLPPGFELADAPPAVAPGLPVLPAPAPLPLGGYAPADQYRADDQFAAGPEFPGPSFPGTPFPGTSFAEPTCPDPAYADRSFSDAVHASGPGMPDRLPAERWDGADCPIPLGLAKSTMGGVQVLRIPVRVPPGSQVPFTERDVTLYDGDIVFVEHRETDFFYTGGLLGGGQYSLPQNYDIDVLEALAIVRQRGGAAQNAPLAVGGPSSLNQDVTVGGSRLFILRRAPGHPEMRIEVDLRQALRDPSSRVLIRPGDYLILRYTKCEAVGAFFERLLLESALNGIGNSLLIRGSN</sequence>
<gene>
    <name evidence="5" type="ORF">LzC2_07120</name>
</gene>
<dbReference type="InterPro" id="IPR003715">
    <property type="entry name" value="Poly_export_N"/>
</dbReference>
<dbReference type="Pfam" id="PF02563">
    <property type="entry name" value="Poly_export"/>
    <property type="match status" value="1"/>
</dbReference>
<evidence type="ECO:0000256" key="3">
    <source>
        <dbReference type="SAM" id="SignalP"/>
    </source>
</evidence>
<feature type="domain" description="Polysaccharide export protein N-terminal" evidence="4">
    <location>
        <begin position="69"/>
        <end position="154"/>
    </location>
</feature>
<dbReference type="PANTHER" id="PTHR33619">
    <property type="entry name" value="POLYSACCHARIDE EXPORT PROTEIN GFCE-RELATED"/>
    <property type="match status" value="1"/>
</dbReference>
<evidence type="ECO:0000259" key="4">
    <source>
        <dbReference type="Pfam" id="PF02563"/>
    </source>
</evidence>
<evidence type="ECO:0000313" key="5">
    <source>
        <dbReference type="EMBL" id="NNJ24653.1"/>
    </source>
</evidence>
<comment type="caution">
    <text evidence="5">The sequence shown here is derived from an EMBL/GenBank/DDBJ whole genome shotgun (WGS) entry which is preliminary data.</text>
</comment>
<organism evidence="5 6">
    <name type="scientific">Alienimonas chondri</name>
    <dbReference type="NCBI Taxonomy" id="2681879"/>
    <lineage>
        <taxon>Bacteria</taxon>
        <taxon>Pseudomonadati</taxon>
        <taxon>Planctomycetota</taxon>
        <taxon>Planctomycetia</taxon>
        <taxon>Planctomycetales</taxon>
        <taxon>Planctomycetaceae</taxon>
        <taxon>Alienimonas</taxon>
    </lineage>
</organism>
<dbReference type="InterPro" id="IPR049712">
    <property type="entry name" value="Poly_export"/>
</dbReference>
<name>A0ABX1VBC9_9PLAN</name>